<evidence type="ECO:0000313" key="2">
    <source>
        <dbReference type="Proteomes" id="UP000838878"/>
    </source>
</evidence>
<dbReference type="EMBL" id="OV170226">
    <property type="protein sequence ID" value="CAH0727600.1"/>
    <property type="molecule type" value="Genomic_DNA"/>
</dbReference>
<proteinExistence type="predicted"/>
<gene>
    <name evidence="1" type="ORF">BINO364_LOCUS12916</name>
</gene>
<dbReference type="Proteomes" id="UP000838878">
    <property type="component" value="Chromosome 6"/>
</dbReference>
<evidence type="ECO:0000313" key="1">
    <source>
        <dbReference type="EMBL" id="CAH0727600.1"/>
    </source>
</evidence>
<accession>A0A8J9VUI0</accession>
<sequence>MSGTREEMVKSALKLCLNVVKSYEWLLDLYVLDFFVDDHWMKLPKLWRDSFSEMDPQDLGNILIGHLVRILTYKYNLSTMGIEMQTKLSEEARYVIGNLI</sequence>
<reference evidence="1" key="1">
    <citation type="submission" date="2021-12" db="EMBL/GenBank/DDBJ databases">
        <authorList>
            <person name="Martin H S."/>
        </authorList>
    </citation>
    <scope>NUCLEOTIDE SEQUENCE</scope>
</reference>
<protein>
    <submittedName>
        <fullName evidence="1">Uncharacterized protein</fullName>
    </submittedName>
</protein>
<feature type="non-terminal residue" evidence="1">
    <location>
        <position position="100"/>
    </location>
</feature>
<dbReference type="AlphaFoldDB" id="A0A8J9VUI0"/>
<organism evidence="1 2">
    <name type="scientific">Brenthis ino</name>
    <name type="common">lesser marbled fritillary</name>
    <dbReference type="NCBI Taxonomy" id="405034"/>
    <lineage>
        <taxon>Eukaryota</taxon>
        <taxon>Metazoa</taxon>
        <taxon>Ecdysozoa</taxon>
        <taxon>Arthropoda</taxon>
        <taxon>Hexapoda</taxon>
        <taxon>Insecta</taxon>
        <taxon>Pterygota</taxon>
        <taxon>Neoptera</taxon>
        <taxon>Endopterygota</taxon>
        <taxon>Lepidoptera</taxon>
        <taxon>Glossata</taxon>
        <taxon>Ditrysia</taxon>
        <taxon>Papilionoidea</taxon>
        <taxon>Nymphalidae</taxon>
        <taxon>Heliconiinae</taxon>
        <taxon>Argynnini</taxon>
        <taxon>Brenthis</taxon>
    </lineage>
</organism>
<dbReference type="OrthoDB" id="5875367at2759"/>
<name>A0A8J9VUI0_9NEOP</name>
<keyword evidence="2" id="KW-1185">Reference proteome</keyword>